<protein>
    <recommendedName>
        <fullName evidence="2">ribonuclease T1</fullName>
        <ecNumber evidence="2">4.6.1.24</ecNumber>
    </recommendedName>
</protein>
<dbReference type="EC" id="4.6.1.24" evidence="2"/>
<dbReference type="Pfam" id="PF00545">
    <property type="entry name" value="Ribonuclease"/>
    <property type="match status" value="1"/>
</dbReference>
<evidence type="ECO:0000256" key="3">
    <source>
        <dbReference type="ARBA" id="ARBA00022722"/>
    </source>
</evidence>
<evidence type="ECO:0000313" key="11">
    <source>
        <dbReference type="Proteomes" id="UP001583172"/>
    </source>
</evidence>
<comment type="caution">
    <text evidence="10">The sequence shown here is derived from an EMBL/GenBank/DDBJ whole genome shotgun (WGS) entry which is preliminary data.</text>
</comment>
<keyword evidence="11" id="KW-1185">Reference proteome</keyword>
<reference evidence="10 11" key="1">
    <citation type="journal article" date="2024" name="Commun. Biol.">
        <title>Comparative genomic analysis of thermophilic fungi reveals convergent evolutionary adaptations and gene losses.</title>
        <authorList>
            <person name="Steindorff A.S."/>
            <person name="Aguilar-Pontes M.V."/>
            <person name="Robinson A.J."/>
            <person name="Andreopoulos B."/>
            <person name="LaButti K."/>
            <person name="Kuo A."/>
            <person name="Mondo S."/>
            <person name="Riley R."/>
            <person name="Otillar R."/>
            <person name="Haridas S."/>
            <person name="Lipzen A."/>
            <person name="Grimwood J."/>
            <person name="Schmutz J."/>
            <person name="Clum A."/>
            <person name="Reid I.D."/>
            <person name="Moisan M.C."/>
            <person name="Butler G."/>
            <person name="Nguyen T.T.M."/>
            <person name="Dewar K."/>
            <person name="Conant G."/>
            <person name="Drula E."/>
            <person name="Henrissat B."/>
            <person name="Hansel C."/>
            <person name="Singer S."/>
            <person name="Hutchinson M.I."/>
            <person name="de Vries R.P."/>
            <person name="Natvig D.O."/>
            <person name="Powell A.J."/>
            <person name="Tsang A."/>
            <person name="Grigoriev I.V."/>
        </authorList>
    </citation>
    <scope>NUCLEOTIDE SEQUENCE [LARGE SCALE GENOMIC DNA]</scope>
    <source>
        <strain evidence="10 11">CBS 620.91</strain>
    </source>
</reference>
<evidence type="ECO:0000256" key="5">
    <source>
        <dbReference type="ARBA" id="ARBA00022801"/>
    </source>
</evidence>
<dbReference type="InterPro" id="IPR016191">
    <property type="entry name" value="Ribonuclease/ribotoxin"/>
</dbReference>
<accession>A0ABR3VPH5</accession>
<sequence>MRGLTTALTWALFTLSSLAAADALQPRQGTASLNQVTCGSNKYSRVDVDAAVAEGCRLHAAGKQIGRQNYPHTFKNFEGLPFAAAGPYQEFPILSSGAVYTGNSPGPDRVVFNPNLNGQCLYVGTITHTNAPTTNGFVLCVESYLAGGSSTASATPSSTSTAAAGATSAAGEDGAVRLAGEGLMAVVGAVAGLLVL</sequence>
<dbReference type="EMBL" id="JAZGSY010000016">
    <property type="protein sequence ID" value="KAL1843454.1"/>
    <property type="molecule type" value="Genomic_DNA"/>
</dbReference>
<evidence type="ECO:0000256" key="2">
    <source>
        <dbReference type="ARBA" id="ARBA00012549"/>
    </source>
</evidence>
<keyword evidence="7" id="KW-0456">Lyase</keyword>
<keyword evidence="5" id="KW-0378">Hydrolase</keyword>
<keyword evidence="9" id="KW-0732">Signal</keyword>
<dbReference type="CDD" id="cd00606">
    <property type="entry name" value="fungal_RNase"/>
    <property type="match status" value="1"/>
</dbReference>
<dbReference type="InterPro" id="IPR000026">
    <property type="entry name" value="N1-like"/>
</dbReference>
<feature type="signal peptide" evidence="9">
    <location>
        <begin position="1"/>
        <end position="23"/>
    </location>
</feature>
<feature type="chain" id="PRO_5045209116" description="ribonuclease T1" evidence="9">
    <location>
        <begin position="24"/>
        <end position="196"/>
    </location>
</feature>
<evidence type="ECO:0000256" key="9">
    <source>
        <dbReference type="SAM" id="SignalP"/>
    </source>
</evidence>
<keyword evidence="6" id="KW-1015">Disulfide bond</keyword>
<dbReference type="PANTHER" id="PTHR42104:SF1">
    <property type="entry name" value="EXTRACELLULAR GUANYL-SPECIFIC RIBONUCLEASE RNTA (AFU_ORTHOLOGUE AFUA_4G03230)"/>
    <property type="match status" value="1"/>
</dbReference>
<evidence type="ECO:0000256" key="1">
    <source>
        <dbReference type="ARBA" id="ARBA00009006"/>
    </source>
</evidence>
<comment type="similarity">
    <text evidence="1">Belongs to the ribonuclease N1/T1 family.</text>
</comment>
<proteinExistence type="inferred from homology"/>
<name>A0ABR3VPH5_HUMIN</name>
<dbReference type="PANTHER" id="PTHR42104">
    <property type="entry name" value="EXTRACELLULAR GUANYL-SPECIFIC RIBONUCLEASE RNTA (AFU_ORTHOLOGUE AFUA_4G03230)"/>
    <property type="match status" value="1"/>
</dbReference>
<evidence type="ECO:0000256" key="4">
    <source>
        <dbReference type="ARBA" id="ARBA00022759"/>
    </source>
</evidence>
<keyword evidence="3" id="KW-0540">Nuclease</keyword>
<organism evidence="10 11">
    <name type="scientific">Humicola insolens</name>
    <name type="common">Soft-rot fungus</name>
    <dbReference type="NCBI Taxonomy" id="85995"/>
    <lineage>
        <taxon>Eukaryota</taxon>
        <taxon>Fungi</taxon>
        <taxon>Dikarya</taxon>
        <taxon>Ascomycota</taxon>
        <taxon>Pezizomycotina</taxon>
        <taxon>Sordariomycetes</taxon>
        <taxon>Sordariomycetidae</taxon>
        <taxon>Sordariales</taxon>
        <taxon>Chaetomiaceae</taxon>
        <taxon>Mycothermus</taxon>
    </lineage>
</organism>
<dbReference type="Gene3D" id="3.10.450.30">
    <property type="entry name" value="Microbial ribonucleases"/>
    <property type="match status" value="1"/>
</dbReference>
<evidence type="ECO:0000256" key="7">
    <source>
        <dbReference type="ARBA" id="ARBA00023239"/>
    </source>
</evidence>
<dbReference type="Proteomes" id="UP001583172">
    <property type="component" value="Unassembled WGS sequence"/>
</dbReference>
<evidence type="ECO:0000256" key="8">
    <source>
        <dbReference type="ARBA" id="ARBA00034015"/>
    </source>
</evidence>
<evidence type="ECO:0000256" key="6">
    <source>
        <dbReference type="ARBA" id="ARBA00023157"/>
    </source>
</evidence>
<keyword evidence="4" id="KW-0255">Endonuclease</keyword>
<comment type="catalytic activity">
    <reaction evidence="8">
        <text>[RNA] containing guanosine + H2O = an [RNA fragment]-3'-guanosine-3'-phosphate + a 5'-hydroxy-ribonucleotide-3'-[RNA fragment].</text>
        <dbReference type="EC" id="4.6.1.24"/>
    </reaction>
</comment>
<evidence type="ECO:0000313" key="10">
    <source>
        <dbReference type="EMBL" id="KAL1843454.1"/>
    </source>
</evidence>
<dbReference type="SUPFAM" id="SSF53933">
    <property type="entry name" value="Microbial ribonucleases"/>
    <property type="match status" value="1"/>
</dbReference>
<gene>
    <name evidence="10" type="ORF">VTJ49DRAFT_1564</name>
</gene>